<keyword evidence="2" id="KW-1185">Reference proteome</keyword>
<proteinExistence type="predicted"/>
<dbReference type="Pfam" id="PF18928">
    <property type="entry name" value="DUF5677"/>
    <property type="match status" value="1"/>
</dbReference>
<protein>
    <submittedName>
        <fullName evidence="1">Uncharacterized protein</fullName>
    </submittedName>
</protein>
<evidence type="ECO:0000313" key="1">
    <source>
        <dbReference type="EMBL" id="CAE6759764.1"/>
    </source>
</evidence>
<gene>
    <name evidence="1" type="ORF">NSPZN2_30585</name>
</gene>
<organism evidence="1 2">
    <name type="scientific">Nitrospira defluvii</name>
    <dbReference type="NCBI Taxonomy" id="330214"/>
    <lineage>
        <taxon>Bacteria</taxon>
        <taxon>Pseudomonadati</taxon>
        <taxon>Nitrospirota</taxon>
        <taxon>Nitrospiria</taxon>
        <taxon>Nitrospirales</taxon>
        <taxon>Nitrospiraceae</taxon>
        <taxon>Nitrospira</taxon>
    </lineage>
</organism>
<reference evidence="1 2" key="1">
    <citation type="submission" date="2021-02" db="EMBL/GenBank/DDBJ databases">
        <authorList>
            <person name="Han P."/>
        </authorList>
    </citation>
    <scope>NUCLEOTIDE SEQUENCE [LARGE SCALE GENOMIC DNA]</scope>
    <source>
        <strain evidence="1">Candidatus Nitrospira sp. ZN2</strain>
    </source>
</reference>
<dbReference type="InterPro" id="IPR043733">
    <property type="entry name" value="DUF5677"/>
</dbReference>
<dbReference type="EMBL" id="CAJNBJ010000016">
    <property type="protein sequence ID" value="CAE6759764.1"/>
    <property type="molecule type" value="Genomic_DNA"/>
</dbReference>
<accession>A0ABM8RLV9</accession>
<dbReference type="Proteomes" id="UP000675880">
    <property type="component" value="Unassembled WGS sequence"/>
</dbReference>
<dbReference type="RefSeq" id="WP_213042727.1">
    <property type="nucleotide sequence ID" value="NZ_CAJNBJ010000016.1"/>
</dbReference>
<evidence type="ECO:0000313" key="2">
    <source>
        <dbReference type="Proteomes" id="UP000675880"/>
    </source>
</evidence>
<name>A0ABM8RLV9_9BACT</name>
<comment type="caution">
    <text evidence="1">The sequence shown here is derived from an EMBL/GenBank/DDBJ whole genome shotgun (WGS) entry which is preliminary data.</text>
</comment>
<sequence>MADLALMGIGLNIVSRLGSPTMEEIAQVLKKYDEEYIRQHFVDVPSINAFALSFFKDVADIYDAITRVRNIERNPKGFDVDDAPILGLLVKIWKLLKEVLKYYEQNNAELIGVLERPLIEAAVVATYLMQSDKSVVEDYRKCSYKDRLRILRDLESGSRFFESKAGKRLLASVREKMSNEKLTVQDFDEQKKNRWKLSGKSFYEIFAQVEHVDLYACTYGMMSESIHGSWNESIDFCLSRNADGTYSTFPFFQPADVRFVSPTLRFTNKPFRLWLRRIEADDPNLVQALDWIERVNTAIFLRFDEAYDN</sequence>